<dbReference type="InterPro" id="IPR000524">
    <property type="entry name" value="Tscrpt_reg_HTH_GntR"/>
</dbReference>
<dbReference type="PANTHER" id="PTHR46577">
    <property type="entry name" value="HTH-TYPE TRANSCRIPTIONAL REGULATORY PROTEIN GABR"/>
    <property type="match status" value="1"/>
</dbReference>
<sequence>MNHYEALANSIASRIRSGYIPVGARLPSVRRTIAQRRVSQSTVFRAHQLLEEWGPVRAEERSGFDTMALHRLAIGHRISIAPEPIFSTKHAFQNCVHVKFGHPWNTKIDEAIRTLATILGDPAVRVHA</sequence>
<keyword evidence="3" id="KW-0238">DNA-binding</keyword>
<dbReference type="EMBL" id="CP013421">
    <property type="protein sequence ID" value="AOJ76626.1"/>
    <property type="molecule type" value="Genomic_DNA"/>
</dbReference>
<evidence type="ECO:0000313" key="6">
    <source>
        <dbReference type="EMBL" id="AOJ76626.1"/>
    </source>
</evidence>
<evidence type="ECO:0000256" key="4">
    <source>
        <dbReference type="ARBA" id="ARBA00023163"/>
    </source>
</evidence>
<proteinExistence type="predicted"/>
<dbReference type="InterPro" id="IPR051446">
    <property type="entry name" value="HTH_trans_reg/aminotransferase"/>
</dbReference>
<dbReference type="Gene3D" id="1.10.10.10">
    <property type="entry name" value="Winged helix-like DNA-binding domain superfamily/Winged helix DNA-binding domain"/>
    <property type="match status" value="1"/>
</dbReference>
<feature type="domain" description="HTH gntR-type" evidence="5">
    <location>
        <begin position="1"/>
        <end position="69"/>
    </location>
</feature>
<dbReference type="PANTHER" id="PTHR46577:SF1">
    <property type="entry name" value="HTH-TYPE TRANSCRIPTIONAL REGULATORY PROTEIN GABR"/>
    <property type="match status" value="1"/>
</dbReference>
<dbReference type="InterPro" id="IPR036390">
    <property type="entry name" value="WH_DNA-bd_sf"/>
</dbReference>
<dbReference type="AlphaFoldDB" id="A0A1B4LHF8"/>
<dbReference type="SUPFAM" id="SSF46785">
    <property type="entry name" value="Winged helix' DNA-binding domain"/>
    <property type="match status" value="1"/>
</dbReference>
<gene>
    <name evidence="6" type="ORF">WJ35_16120</name>
</gene>
<dbReference type="GO" id="GO:0003700">
    <property type="term" value="F:DNA-binding transcription factor activity"/>
    <property type="evidence" value="ECO:0007669"/>
    <property type="project" value="InterPro"/>
</dbReference>
<dbReference type="SMART" id="SM00345">
    <property type="entry name" value="HTH_GNTR"/>
    <property type="match status" value="1"/>
</dbReference>
<evidence type="ECO:0000256" key="2">
    <source>
        <dbReference type="ARBA" id="ARBA00023015"/>
    </source>
</evidence>
<dbReference type="Gene3D" id="3.90.1150.10">
    <property type="entry name" value="Aspartate Aminotransferase, domain 1"/>
    <property type="match status" value="1"/>
</dbReference>
<name>A0A1B4LHF8_9BURK</name>
<reference evidence="6 7" key="1">
    <citation type="submission" date="2015-12" db="EMBL/GenBank/DDBJ databases">
        <title>Diversity of Burkholderia near neighbor genomes.</title>
        <authorList>
            <person name="Sahl J."/>
            <person name="Wagner D."/>
            <person name="Keim P."/>
        </authorList>
    </citation>
    <scope>NUCLEOTIDE SEQUENCE [LARGE SCALE GENOMIC DNA]</scope>
    <source>
        <strain evidence="6 7">MSMB0783</strain>
    </source>
</reference>
<evidence type="ECO:0000256" key="3">
    <source>
        <dbReference type="ARBA" id="ARBA00023125"/>
    </source>
</evidence>
<evidence type="ECO:0000256" key="1">
    <source>
        <dbReference type="ARBA" id="ARBA00022898"/>
    </source>
</evidence>
<accession>A0A1B4LHF8</accession>
<organism evidence="6 7">
    <name type="scientific">Burkholderia ubonensis</name>
    <dbReference type="NCBI Taxonomy" id="101571"/>
    <lineage>
        <taxon>Bacteria</taxon>
        <taxon>Pseudomonadati</taxon>
        <taxon>Pseudomonadota</taxon>
        <taxon>Betaproteobacteria</taxon>
        <taxon>Burkholderiales</taxon>
        <taxon>Burkholderiaceae</taxon>
        <taxon>Burkholderia</taxon>
        <taxon>Burkholderia cepacia complex</taxon>
    </lineage>
</organism>
<keyword evidence="2" id="KW-0805">Transcription regulation</keyword>
<dbReference type="GO" id="GO:0003677">
    <property type="term" value="F:DNA binding"/>
    <property type="evidence" value="ECO:0007669"/>
    <property type="project" value="UniProtKB-KW"/>
</dbReference>
<dbReference type="InterPro" id="IPR036388">
    <property type="entry name" value="WH-like_DNA-bd_sf"/>
</dbReference>
<dbReference type="Pfam" id="PF00392">
    <property type="entry name" value="GntR"/>
    <property type="match status" value="1"/>
</dbReference>
<keyword evidence="4" id="KW-0804">Transcription</keyword>
<evidence type="ECO:0000259" key="5">
    <source>
        <dbReference type="PROSITE" id="PS50949"/>
    </source>
</evidence>
<keyword evidence="1" id="KW-0663">Pyridoxal phosphate</keyword>
<dbReference type="PROSITE" id="PS50949">
    <property type="entry name" value="HTH_GNTR"/>
    <property type="match status" value="1"/>
</dbReference>
<protein>
    <recommendedName>
        <fullName evidence="5">HTH gntR-type domain-containing protein</fullName>
    </recommendedName>
</protein>
<evidence type="ECO:0000313" key="7">
    <source>
        <dbReference type="Proteomes" id="UP000243680"/>
    </source>
</evidence>
<dbReference type="Proteomes" id="UP000243680">
    <property type="component" value="Chromosome 3"/>
</dbReference>
<dbReference type="InterPro" id="IPR015422">
    <property type="entry name" value="PyrdxlP-dep_Trfase_small"/>
</dbReference>